<evidence type="ECO:0000313" key="3">
    <source>
        <dbReference type="Proteomes" id="UP000593568"/>
    </source>
</evidence>
<dbReference type="Pfam" id="PF24924">
    <property type="entry name" value="DUF7745"/>
    <property type="match status" value="1"/>
</dbReference>
<organism evidence="2 3">
    <name type="scientific">Gossypium trilobum</name>
    <dbReference type="NCBI Taxonomy" id="34281"/>
    <lineage>
        <taxon>Eukaryota</taxon>
        <taxon>Viridiplantae</taxon>
        <taxon>Streptophyta</taxon>
        <taxon>Embryophyta</taxon>
        <taxon>Tracheophyta</taxon>
        <taxon>Spermatophyta</taxon>
        <taxon>Magnoliopsida</taxon>
        <taxon>eudicotyledons</taxon>
        <taxon>Gunneridae</taxon>
        <taxon>Pentapetalae</taxon>
        <taxon>rosids</taxon>
        <taxon>malvids</taxon>
        <taxon>Malvales</taxon>
        <taxon>Malvaceae</taxon>
        <taxon>Malvoideae</taxon>
        <taxon>Gossypium</taxon>
    </lineage>
</organism>
<evidence type="ECO:0000259" key="1">
    <source>
        <dbReference type="Pfam" id="PF24924"/>
    </source>
</evidence>
<sequence length="209" mass="24273">MEKGFLDKVEDNAAIRIWSEKTQQEKCDSLTKGYMSKLIQADKAYFRAANVPNFLKKLMSIMEISNLLDLILAHPNTKKRVDVFALSIYGLVIFPKALGHIDDAVSNLLNRLDKRVIPVLAILAETFRSLSACRRAGERRFIGCAQLFLAWFYSHFWWVEKVSYLVFSENYFPLKEFVATPRGDDISKEKWMTILQSLQDEDVEWRAPW</sequence>
<reference evidence="2 3" key="1">
    <citation type="journal article" date="2019" name="Genome Biol. Evol.">
        <title>Insights into the evolution of the New World diploid cottons (Gossypium, subgenus Houzingenia) based on genome sequencing.</title>
        <authorList>
            <person name="Grover C.E."/>
            <person name="Arick M.A. 2nd"/>
            <person name="Thrash A."/>
            <person name="Conover J.L."/>
            <person name="Sanders W.S."/>
            <person name="Peterson D.G."/>
            <person name="Frelichowski J.E."/>
            <person name="Scheffler J.A."/>
            <person name="Scheffler B.E."/>
            <person name="Wendel J.F."/>
        </authorList>
    </citation>
    <scope>NUCLEOTIDE SEQUENCE [LARGE SCALE GENOMIC DNA]</scope>
    <source>
        <strain evidence="2">8</strain>
        <tissue evidence="2">Leaf</tissue>
    </source>
</reference>
<dbReference type="PANTHER" id="PTHR48200:SF1">
    <property type="entry name" value="AMINOTRANSFERASE-LIKE PLANT MOBILE DOMAIN-CONTAINING PROTEIN"/>
    <property type="match status" value="1"/>
</dbReference>
<dbReference type="PANTHER" id="PTHR48200">
    <property type="entry name" value="PROTEIN, PUTATIVE-RELATED"/>
    <property type="match status" value="1"/>
</dbReference>
<protein>
    <recommendedName>
        <fullName evidence="1">DUF7745 domain-containing protein</fullName>
    </recommendedName>
</protein>
<dbReference type="EMBL" id="JABEZW010000008">
    <property type="protein sequence ID" value="MBA0772764.1"/>
    <property type="molecule type" value="Genomic_DNA"/>
</dbReference>
<comment type="caution">
    <text evidence="2">The sequence shown here is derived from an EMBL/GenBank/DDBJ whole genome shotgun (WGS) entry which is preliminary data.</text>
</comment>
<gene>
    <name evidence="2" type="ORF">Gotri_008091</name>
</gene>
<dbReference type="Proteomes" id="UP000593568">
    <property type="component" value="Unassembled WGS sequence"/>
</dbReference>
<dbReference type="AlphaFoldDB" id="A0A7J9EJ00"/>
<feature type="non-terminal residue" evidence="2">
    <location>
        <position position="209"/>
    </location>
</feature>
<name>A0A7J9EJ00_9ROSI</name>
<accession>A0A7J9EJ00</accession>
<proteinExistence type="predicted"/>
<keyword evidence="3" id="KW-1185">Reference proteome</keyword>
<evidence type="ECO:0000313" key="2">
    <source>
        <dbReference type="EMBL" id="MBA0772764.1"/>
    </source>
</evidence>
<feature type="domain" description="DUF7745" evidence="1">
    <location>
        <begin position="73"/>
        <end position="208"/>
    </location>
</feature>
<dbReference type="InterPro" id="IPR056647">
    <property type="entry name" value="DUF7745"/>
</dbReference>